<evidence type="ECO:0000313" key="1">
    <source>
        <dbReference type="EMBL" id="AZV43327.1"/>
    </source>
</evidence>
<dbReference type="RefSeq" id="WP_127760555.1">
    <property type="nucleotide sequence ID" value="NZ_CP026095.1"/>
</dbReference>
<evidence type="ECO:0008006" key="3">
    <source>
        <dbReference type="Google" id="ProtNLM"/>
    </source>
</evidence>
<organism evidence="1 2">
    <name type="scientific">Peribacillus asahii</name>
    <dbReference type="NCBI Taxonomy" id="228899"/>
    <lineage>
        <taxon>Bacteria</taxon>
        <taxon>Bacillati</taxon>
        <taxon>Bacillota</taxon>
        <taxon>Bacilli</taxon>
        <taxon>Bacillales</taxon>
        <taxon>Bacillaceae</taxon>
        <taxon>Peribacillus</taxon>
    </lineage>
</organism>
<proteinExistence type="predicted"/>
<dbReference type="AlphaFoldDB" id="A0A3T0KSF6"/>
<dbReference type="InterPro" id="IPR036638">
    <property type="entry name" value="HLH_DNA-bd_sf"/>
</dbReference>
<dbReference type="Pfam" id="PF09388">
    <property type="entry name" value="SpoOE-like"/>
    <property type="match status" value="1"/>
</dbReference>
<dbReference type="Gene3D" id="4.10.280.10">
    <property type="entry name" value="Helix-loop-helix DNA-binding domain"/>
    <property type="match status" value="1"/>
</dbReference>
<gene>
    <name evidence="1" type="ORF">BAOM_2718</name>
</gene>
<dbReference type="OrthoDB" id="2933402at2"/>
<dbReference type="SUPFAM" id="SSF140500">
    <property type="entry name" value="BAS1536-like"/>
    <property type="match status" value="1"/>
</dbReference>
<dbReference type="EMBL" id="CP026095">
    <property type="protein sequence ID" value="AZV43327.1"/>
    <property type="molecule type" value="Genomic_DNA"/>
</dbReference>
<accession>A0A3T0KSF6</accession>
<dbReference type="Proteomes" id="UP000283095">
    <property type="component" value="Chromosome"/>
</dbReference>
<dbReference type="InterPro" id="IPR018540">
    <property type="entry name" value="Spo0E-like"/>
</dbReference>
<dbReference type="GO" id="GO:0046983">
    <property type="term" value="F:protein dimerization activity"/>
    <property type="evidence" value="ECO:0007669"/>
    <property type="project" value="InterPro"/>
</dbReference>
<dbReference type="KEGG" id="pasa:BAOM_2718"/>
<protein>
    <recommendedName>
        <fullName evidence="3">Aspartyl-phosphate phosphatase Spo0E family protein</fullName>
    </recommendedName>
</protein>
<dbReference type="InterPro" id="IPR037208">
    <property type="entry name" value="Spo0E-like_sf"/>
</dbReference>
<sequence>MTSIEISELEDRIKQLKKELVHIAETTDLNSSETIYYSQELDQLITIYQKLSYTNMLLNGNKIT</sequence>
<dbReference type="GO" id="GO:0043937">
    <property type="term" value="P:regulation of sporulation"/>
    <property type="evidence" value="ECO:0007669"/>
    <property type="project" value="InterPro"/>
</dbReference>
<name>A0A3T0KSF6_9BACI</name>
<reference evidence="1 2" key="1">
    <citation type="submission" date="2018-01" db="EMBL/GenBank/DDBJ databases">
        <title>Bacillus asahii Genome sequencing and assembly.</title>
        <authorList>
            <person name="Jiang H."/>
            <person name="Feng Y."/>
            <person name="Zhao F."/>
            <person name="Lin X."/>
        </authorList>
    </citation>
    <scope>NUCLEOTIDE SEQUENCE [LARGE SCALE GENOMIC DNA]</scope>
    <source>
        <strain evidence="1 2">OM18</strain>
    </source>
</reference>
<evidence type="ECO:0000313" key="2">
    <source>
        <dbReference type="Proteomes" id="UP000283095"/>
    </source>
</evidence>